<dbReference type="GO" id="GO:0007605">
    <property type="term" value="P:sensory perception of sound"/>
    <property type="evidence" value="ECO:0007669"/>
    <property type="project" value="Ensembl"/>
</dbReference>
<dbReference type="GO" id="GO:0005815">
    <property type="term" value="C:microtubule organizing center"/>
    <property type="evidence" value="ECO:0007669"/>
    <property type="project" value="TreeGrafter"/>
</dbReference>
<evidence type="ECO:0000259" key="3">
    <source>
        <dbReference type="PROSITE" id="PS50309"/>
    </source>
</evidence>
<feature type="domain" description="Doublecortin" evidence="3">
    <location>
        <begin position="12"/>
        <end position="94"/>
    </location>
</feature>
<evidence type="ECO:0000313" key="5">
    <source>
        <dbReference type="Proteomes" id="UP000261540"/>
    </source>
</evidence>
<dbReference type="SUPFAM" id="SSF89837">
    <property type="entry name" value="Doublecortin (DC)"/>
    <property type="match status" value="2"/>
</dbReference>
<dbReference type="PANTHER" id="PTHR23004">
    <property type="entry name" value="DOUBLECORTIN DOMAIN CONTAINING 2"/>
    <property type="match status" value="1"/>
</dbReference>
<dbReference type="FunFam" id="3.10.20.230:FF:000004">
    <property type="entry name" value="Doublecortin domain containing 2"/>
    <property type="match status" value="1"/>
</dbReference>
<feature type="compositionally biased region" description="Basic and acidic residues" evidence="2">
    <location>
        <begin position="264"/>
        <end position="273"/>
    </location>
</feature>
<dbReference type="PANTHER" id="PTHR23004:SF10">
    <property type="entry name" value="DOUBLECORTIN DOMAIN-CONTAINING PROTEIN 2B"/>
    <property type="match status" value="1"/>
</dbReference>
<dbReference type="AlphaFoldDB" id="A0A3B3SL29"/>
<organism evidence="4 5">
    <name type="scientific">Paramormyrops kingsleyae</name>
    <dbReference type="NCBI Taxonomy" id="1676925"/>
    <lineage>
        <taxon>Eukaryota</taxon>
        <taxon>Metazoa</taxon>
        <taxon>Chordata</taxon>
        <taxon>Craniata</taxon>
        <taxon>Vertebrata</taxon>
        <taxon>Euteleostomi</taxon>
        <taxon>Actinopterygii</taxon>
        <taxon>Neopterygii</taxon>
        <taxon>Teleostei</taxon>
        <taxon>Osteoglossocephala</taxon>
        <taxon>Osteoglossomorpha</taxon>
        <taxon>Osteoglossiformes</taxon>
        <taxon>Mormyridae</taxon>
        <taxon>Paramormyrops</taxon>
    </lineage>
</organism>
<dbReference type="GO" id="GO:0035556">
    <property type="term" value="P:intracellular signal transduction"/>
    <property type="evidence" value="ECO:0007669"/>
    <property type="project" value="InterPro"/>
</dbReference>
<dbReference type="Proteomes" id="UP000261540">
    <property type="component" value="Unplaced"/>
</dbReference>
<feature type="domain" description="Doublecortin" evidence="3">
    <location>
        <begin position="132"/>
        <end position="214"/>
    </location>
</feature>
<dbReference type="GO" id="GO:0032474">
    <property type="term" value="P:otolith morphogenesis"/>
    <property type="evidence" value="ECO:0007669"/>
    <property type="project" value="Ensembl"/>
</dbReference>
<proteinExistence type="predicted"/>
<dbReference type="InterPro" id="IPR036572">
    <property type="entry name" value="Doublecortin_dom_sf"/>
</dbReference>
<dbReference type="SMART" id="SM00537">
    <property type="entry name" value="DCX"/>
    <property type="match status" value="2"/>
</dbReference>
<dbReference type="GeneID" id="111833036"/>
<dbReference type="STRING" id="1676925.ENSPKIP00000031053"/>
<dbReference type="RefSeq" id="XP_023646700.1">
    <property type="nucleotide sequence ID" value="XM_023790932.2"/>
</dbReference>
<keyword evidence="5" id="KW-1185">Reference proteome</keyword>
<feature type="region of interest" description="Disordered" evidence="2">
    <location>
        <begin position="99"/>
        <end position="120"/>
    </location>
</feature>
<feature type="compositionally biased region" description="Polar residues" evidence="2">
    <location>
        <begin position="381"/>
        <end position="394"/>
    </location>
</feature>
<feature type="compositionally biased region" description="Basic and acidic residues" evidence="2">
    <location>
        <begin position="368"/>
        <end position="379"/>
    </location>
</feature>
<accession>A0A3B3SL29</accession>
<dbReference type="GO" id="GO:0035675">
    <property type="term" value="P:neuromast hair cell development"/>
    <property type="evidence" value="ECO:0007669"/>
    <property type="project" value="Ensembl"/>
</dbReference>
<feature type="compositionally biased region" description="Low complexity" evidence="2">
    <location>
        <begin position="420"/>
        <end position="431"/>
    </location>
</feature>
<dbReference type="PROSITE" id="PS50309">
    <property type="entry name" value="DC"/>
    <property type="match status" value="2"/>
</dbReference>
<keyword evidence="1" id="KW-0677">Repeat</keyword>
<feature type="compositionally biased region" description="Basic residues" evidence="2">
    <location>
        <begin position="228"/>
        <end position="242"/>
    </location>
</feature>
<dbReference type="InterPro" id="IPR003533">
    <property type="entry name" value="Doublecortin_dom"/>
</dbReference>
<reference evidence="4" key="1">
    <citation type="submission" date="2025-08" db="UniProtKB">
        <authorList>
            <consortium name="Ensembl"/>
        </authorList>
    </citation>
    <scope>IDENTIFICATION</scope>
</reference>
<evidence type="ECO:0000256" key="2">
    <source>
        <dbReference type="SAM" id="MobiDB-lite"/>
    </source>
</evidence>
<dbReference type="GO" id="GO:0005874">
    <property type="term" value="C:microtubule"/>
    <property type="evidence" value="ECO:0007669"/>
    <property type="project" value="TreeGrafter"/>
</dbReference>
<dbReference type="GeneTree" id="ENSGT00940000164359"/>
<dbReference type="CTD" id="149069"/>
<dbReference type="GO" id="GO:0048793">
    <property type="term" value="P:pronephros development"/>
    <property type="evidence" value="ECO:0007669"/>
    <property type="project" value="Ensembl"/>
</dbReference>
<name>A0A3B3SL29_9TELE</name>
<evidence type="ECO:0000313" key="4">
    <source>
        <dbReference type="Ensembl" id="ENSPKIP00000031053.1"/>
    </source>
</evidence>
<dbReference type="Ensembl" id="ENSPKIT00000011892.1">
    <property type="protein sequence ID" value="ENSPKIP00000031053.1"/>
    <property type="gene ID" value="ENSPKIG00000011702.1"/>
</dbReference>
<protein>
    <submittedName>
        <fullName evidence="4">Doublecortin domain containing 2B</fullName>
    </submittedName>
</protein>
<feature type="region of interest" description="Disordered" evidence="2">
    <location>
        <begin position="224"/>
        <end position="440"/>
    </location>
</feature>
<reference evidence="4" key="2">
    <citation type="submission" date="2025-09" db="UniProtKB">
        <authorList>
            <consortium name="Ensembl"/>
        </authorList>
    </citation>
    <scope>IDENTIFICATION</scope>
</reference>
<dbReference type="Pfam" id="PF03607">
    <property type="entry name" value="DCX"/>
    <property type="match status" value="2"/>
</dbReference>
<dbReference type="Gene3D" id="3.10.20.230">
    <property type="entry name" value="Doublecortin domain"/>
    <property type="match status" value="2"/>
</dbReference>
<feature type="compositionally biased region" description="Basic and acidic residues" evidence="2">
    <location>
        <begin position="280"/>
        <end position="292"/>
    </location>
</feature>
<sequence length="440" mass="48506">MATSWMSVPAAKSVLVFRNGDPFHTGQRLLLRPRAGATLEAFLNEVTQSIGAAVAVRALHTPRHGHRVRDLQELRPRGAYVATGVEKFKKLDYLNTGARRPEAGRGAAGPQVQPPQRPSVSARWRKAVHLPCVVHVFRNGDVLAPPLRLLIPRSLQRDLEQVLGLLTEKTDLRTGAVRRLCTLEGGTVSSVDELVSGQYYVAVGTEKFKKLPYVEMLVQKAPGAGLRNHPRSRKLPQHRQQTRKPVSVPQDRYSDSALLVSPEGDSRRVRSTGDEAEGGGPREGRSPKKEESLFYAKPMRVHKNRAGSRVPAAKGGQAQSSVFNGAVRKRREETQGAQQVAEDEDTAVELPLDQRVSETVEDEALGEDDGRASPKDHRPQLATQNWRTQSSRSDLQSDHIEGANSPGLQTTRKEETNFHGSRPTSRTSGSSLTHQEVKYN</sequence>
<evidence type="ECO:0000256" key="1">
    <source>
        <dbReference type="ARBA" id="ARBA00022737"/>
    </source>
</evidence>